<feature type="domain" description="VQ" evidence="2">
    <location>
        <begin position="74"/>
        <end position="98"/>
    </location>
</feature>
<organism evidence="3">
    <name type="scientific">Davidia involucrata</name>
    <name type="common">Dove tree</name>
    <dbReference type="NCBI Taxonomy" id="16924"/>
    <lineage>
        <taxon>Eukaryota</taxon>
        <taxon>Viridiplantae</taxon>
        <taxon>Streptophyta</taxon>
        <taxon>Embryophyta</taxon>
        <taxon>Tracheophyta</taxon>
        <taxon>Spermatophyta</taxon>
        <taxon>Magnoliopsida</taxon>
        <taxon>eudicotyledons</taxon>
        <taxon>Gunneridae</taxon>
        <taxon>Pentapetalae</taxon>
        <taxon>asterids</taxon>
        <taxon>Cornales</taxon>
        <taxon>Nyssaceae</taxon>
        <taxon>Davidia</taxon>
    </lineage>
</organism>
<dbReference type="GO" id="GO:0005634">
    <property type="term" value="C:nucleus"/>
    <property type="evidence" value="ECO:0007669"/>
    <property type="project" value="TreeGrafter"/>
</dbReference>
<dbReference type="EMBL" id="GHES01004949">
    <property type="protein sequence ID" value="MPA35508.1"/>
    <property type="molecule type" value="Transcribed_RNA"/>
</dbReference>
<proteinExistence type="predicted"/>
<protein>
    <submittedName>
        <fullName evidence="3">Putative VQ motif-containing protein</fullName>
    </submittedName>
</protein>
<feature type="compositionally biased region" description="Low complexity" evidence="1">
    <location>
        <begin position="128"/>
        <end position="143"/>
    </location>
</feature>
<reference evidence="3" key="1">
    <citation type="submission" date="2019-08" db="EMBL/GenBank/DDBJ databases">
        <title>Reference gene set and small RNA set construction with multiple tissues from Davidia involucrata Baill.</title>
        <authorList>
            <person name="Yang H."/>
            <person name="Zhou C."/>
            <person name="Li G."/>
            <person name="Wang J."/>
            <person name="Gao P."/>
            <person name="Wang M."/>
            <person name="Wang R."/>
            <person name="Zhao Y."/>
        </authorList>
    </citation>
    <scope>NUCLEOTIDE SEQUENCE</scope>
    <source>
        <tissue evidence="3">Mixed with DoveR01_LX</tissue>
    </source>
</reference>
<accession>A0A5B6YV54</accession>
<dbReference type="AlphaFoldDB" id="A0A5B6YV54"/>
<dbReference type="InterPro" id="IPR039607">
    <property type="entry name" value="VQ_8/17/18/20/21/25"/>
</dbReference>
<evidence type="ECO:0000256" key="1">
    <source>
        <dbReference type="SAM" id="MobiDB-lite"/>
    </source>
</evidence>
<feature type="region of interest" description="Disordered" evidence="1">
    <location>
        <begin position="1"/>
        <end position="49"/>
    </location>
</feature>
<dbReference type="Pfam" id="PF05678">
    <property type="entry name" value="VQ"/>
    <property type="match status" value="1"/>
</dbReference>
<dbReference type="PANTHER" id="PTHR33143">
    <property type="entry name" value="F16F4.1 PROTEIN-RELATED"/>
    <property type="match status" value="1"/>
</dbReference>
<evidence type="ECO:0000313" key="3">
    <source>
        <dbReference type="EMBL" id="MPA35508.1"/>
    </source>
</evidence>
<evidence type="ECO:0000259" key="2">
    <source>
        <dbReference type="Pfam" id="PF05678"/>
    </source>
</evidence>
<feature type="compositionally biased region" description="Low complexity" evidence="1">
    <location>
        <begin position="36"/>
        <end position="47"/>
    </location>
</feature>
<dbReference type="PANTHER" id="PTHR33143:SF4">
    <property type="entry name" value="VQ DOMAIN-CONTAINING PROTEIN"/>
    <property type="match status" value="1"/>
</dbReference>
<dbReference type="InterPro" id="IPR008889">
    <property type="entry name" value="VQ"/>
</dbReference>
<feature type="region of interest" description="Disordered" evidence="1">
    <location>
        <begin position="97"/>
        <end position="145"/>
    </location>
</feature>
<name>A0A5B6YV54_DAVIN</name>
<gene>
    <name evidence="3" type="ORF">Din_004949</name>
</gene>
<sequence length="221" mass="24364">MSPTQFHDQQHAKREINGLYPSHLKINKDSHFIKKPSPSSSSSSTSSFANGVAGAAATATTTRPQQRHPVIIYTHSPKIIHTHPRDFMALVQKLTGLSRSGDNAPQPRPERPGNDTPEAEETKNPKLTVSNDDNESSSVVTDENCGSVGDPQVNSCFVPPIFDPPNPCFNNIPFFVPPSSTDFLCPNQPFYNYTDSLFLMPNMRSSISSSTLEGLKEFREF</sequence>